<evidence type="ECO:0000256" key="10">
    <source>
        <dbReference type="ARBA" id="ARBA00023180"/>
    </source>
</evidence>
<dbReference type="PANTHER" id="PTHR24365:SF541">
    <property type="entry name" value="PROTEIN TOLL-RELATED"/>
    <property type="match status" value="1"/>
</dbReference>
<evidence type="ECO:0000256" key="2">
    <source>
        <dbReference type="ARBA" id="ARBA00009634"/>
    </source>
</evidence>
<dbReference type="GeneID" id="106063241"/>
<evidence type="ECO:0000259" key="12">
    <source>
        <dbReference type="PROSITE" id="PS50104"/>
    </source>
</evidence>
<evidence type="ECO:0000256" key="9">
    <source>
        <dbReference type="ARBA" id="ARBA00023170"/>
    </source>
</evidence>
<dbReference type="PROSITE" id="PS51450">
    <property type="entry name" value="LRR"/>
    <property type="match status" value="2"/>
</dbReference>
<evidence type="ECO:0000313" key="13">
    <source>
        <dbReference type="Proteomes" id="UP001165740"/>
    </source>
</evidence>
<name>A0A9W2YW27_BIOGL</name>
<dbReference type="GO" id="GO:0007165">
    <property type="term" value="P:signal transduction"/>
    <property type="evidence" value="ECO:0007669"/>
    <property type="project" value="InterPro"/>
</dbReference>
<protein>
    <submittedName>
        <fullName evidence="14">Toll-like receptor 4 isoform X1</fullName>
    </submittedName>
</protein>
<evidence type="ECO:0000313" key="14">
    <source>
        <dbReference type="RefSeq" id="XP_055866917.1"/>
    </source>
</evidence>
<feature type="transmembrane region" description="Helical" evidence="11">
    <location>
        <begin position="718"/>
        <end position="741"/>
    </location>
</feature>
<keyword evidence="7 11" id="KW-1133">Transmembrane helix</keyword>
<organism evidence="13 14">
    <name type="scientific">Biomphalaria glabrata</name>
    <name type="common">Bloodfluke planorb</name>
    <name type="synonym">Freshwater snail</name>
    <dbReference type="NCBI Taxonomy" id="6526"/>
    <lineage>
        <taxon>Eukaryota</taxon>
        <taxon>Metazoa</taxon>
        <taxon>Spiralia</taxon>
        <taxon>Lophotrochozoa</taxon>
        <taxon>Mollusca</taxon>
        <taxon>Gastropoda</taxon>
        <taxon>Heterobranchia</taxon>
        <taxon>Euthyneura</taxon>
        <taxon>Panpulmonata</taxon>
        <taxon>Hygrophila</taxon>
        <taxon>Lymnaeoidea</taxon>
        <taxon>Planorbidae</taxon>
        <taxon>Biomphalaria</taxon>
    </lineage>
</organism>
<feature type="domain" description="TIR" evidence="12">
    <location>
        <begin position="766"/>
        <end position="904"/>
    </location>
</feature>
<keyword evidence="3" id="KW-0433">Leucine-rich repeat</keyword>
<gene>
    <name evidence="14" type="primary">LOC106063241</name>
</gene>
<dbReference type="InterPro" id="IPR000157">
    <property type="entry name" value="TIR_dom"/>
</dbReference>
<dbReference type="GO" id="GO:0005886">
    <property type="term" value="C:plasma membrane"/>
    <property type="evidence" value="ECO:0007669"/>
    <property type="project" value="TreeGrafter"/>
</dbReference>
<evidence type="ECO:0000256" key="5">
    <source>
        <dbReference type="ARBA" id="ARBA00022729"/>
    </source>
</evidence>
<evidence type="ECO:0000256" key="7">
    <source>
        <dbReference type="ARBA" id="ARBA00022989"/>
    </source>
</evidence>
<evidence type="ECO:0000256" key="6">
    <source>
        <dbReference type="ARBA" id="ARBA00022737"/>
    </source>
</evidence>
<dbReference type="InterPro" id="IPR032675">
    <property type="entry name" value="LRR_dom_sf"/>
</dbReference>
<dbReference type="Pfam" id="PF13855">
    <property type="entry name" value="LRR_8"/>
    <property type="match status" value="2"/>
</dbReference>
<dbReference type="GO" id="GO:0038023">
    <property type="term" value="F:signaling receptor activity"/>
    <property type="evidence" value="ECO:0007669"/>
    <property type="project" value="TreeGrafter"/>
</dbReference>
<dbReference type="RefSeq" id="XP_055866917.1">
    <property type="nucleotide sequence ID" value="XM_056010942.1"/>
</dbReference>
<dbReference type="Proteomes" id="UP001165740">
    <property type="component" value="Chromosome 14"/>
</dbReference>
<dbReference type="Pfam" id="PF00560">
    <property type="entry name" value="LRR_1"/>
    <property type="match status" value="1"/>
</dbReference>
<keyword evidence="10" id="KW-0325">Glycoprotein</keyword>
<dbReference type="InterPro" id="IPR035897">
    <property type="entry name" value="Toll_tir_struct_dom_sf"/>
</dbReference>
<dbReference type="SUPFAM" id="SSF52200">
    <property type="entry name" value="Toll/Interleukin receptor TIR domain"/>
    <property type="match status" value="1"/>
</dbReference>
<dbReference type="AlphaFoldDB" id="A0A9W2YW27"/>
<dbReference type="SUPFAM" id="SSF52058">
    <property type="entry name" value="L domain-like"/>
    <property type="match status" value="2"/>
</dbReference>
<dbReference type="PANTHER" id="PTHR24365">
    <property type="entry name" value="TOLL-LIKE RECEPTOR"/>
    <property type="match status" value="1"/>
</dbReference>
<sequence>MQRCAYQPDTCIPAVLIVSSTDHHVLVKKIDQMNSSLIFSKLIWLHLCLTITFLHPIPGFQVPEMELAYSVENNPCSYGANLSLRWVNCSTRSLTYLLPSWFPESTTDLMLQSNLLMVLHNDTLTHLHLLERLSLENNLLRYIQANAFQGLHNLNYLNLEYNRLQLFSLPANIFNDLIHLTELRLIQKDISFDEQKKNITKIFSNKSFPENMFLRVINLTLLTITASGDYLYFNEEFKHLNELHTVVVTGTISTIDQNSFIHVQNVQHLSLVDLEEMARMSDLSLGAFLKMRSLNYDLVDLGLRHALQTLRPLVNSTVDSIRFQNVRASNSKYASLMSKDGVLDDSAMQYLLQICVRELHLIGCDIFVILPSAFNSSTFNSCLRTLNIFNNPVIGSIFGLFSVFHLKSVNRLVLTSTFVTHYADDTDILYSSNMVSAALSMTASIDSLRDHQTMHGNSSLLVNNTFNIYISKSLQYMDLSRLFGSLHLSAALNFLGGETLVHLRLIQNGINDIKKPVMGLRKLKTLYLSNNNFESFPLTFFDSYPALELLALESCRIDGLLMSQHSFRVFQNLHSLQSLDLSFNSLDMLSPQTFSTNPNLTSLNLAGNRFRNVPFDIKLTPNVKFLDIRHNALTTIDISSRKALDEKLNTLGEFRLLLSGNILSCGCENLLLLQWLQETRVELDGNRNFTCMNIKGILSSTLAYSNLDGLWRECWGQFFFNLSMALLCFTLLAYILFFTWIKNKTVILSSILQIFTDFKLKKPSDYQSGVYLGYAESEYKFPCRELRQYIEDELCVNTFIRDRDLLPSLDIAQGVMDAINSSWRILLVINERFMHQDDWFLFTIRAAIYSISPANPSRVVVLVEKNKVHSVPTELLSSVPNENIIVVSQMQLTYKLKQALKTRLLSLK</sequence>
<dbReference type="OMA" id="KIAWINS"/>
<reference evidence="14" key="1">
    <citation type="submission" date="2025-08" db="UniProtKB">
        <authorList>
            <consortium name="RefSeq"/>
        </authorList>
    </citation>
    <scope>IDENTIFICATION</scope>
</reference>
<proteinExistence type="inferred from homology"/>
<evidence type="ECO:0000256" key="11">
    <source>
        <dbReference type="SAM" id="Phobius"/>
    </source>
</evidence>
<keyword evidence="9" id="KW-0675">Receptor</keyword>
<keyword evidence="4 11" id="KW-0812">Transmembrane</keyword>
<dbReference type="InterPro" id="IPR003591">
    <property type="entry name" value="Leu-rich_rpt_typical-subtyp"/>
</dbReference>
<keyword evidence="8 11" id="KW-0472">Membrane</keyword>
<comment type="similarity">
    <text evidence="2">Belongs to the Toll-like receptor family.</text>
</comment>
<keyword evidence="5" id="KW-0732">Signal</keyword>
<dbReference type="PROSITE" id="PS50104">
    <property type="entry name" value="TIR"/>
    <property type="match status" value="1"/>
</dbReference>
<dbReference type="SMART" id="SM00369">
    <property type="entry name" value="LRR_TYP"/>
    <property type="match status" value="5"/>
</dbReference>
<dbReference type="OrthoDB" id="6160802at2759"/>
<evidence type="ECO:0000256" key="4">
    <source>
        <dbReference type="ARBA" id="ARBA00022692"/>
    </source>
</evidence>
<keyword evidence="13" id="KW-1185">Reference proteome</keyword>
<evidence type="ECO:0000256" key="8">
    <source>
        <dbReference type="ARBA" id="ARBA00023136"/>
    </source>
</evidence>
<dbReference type="Gene3D" id="3.40.50.10140">
    <property type="entry name" value="Toll/interleukin-1 receptor homology (TIR) domain"/>
    <property type="match status" value="1"/>
</dbReference>
<evidence type="ECO:0000256" key="3">
    <source>
        <dbReference type="ARBA" id="ARBA00022614"/>
    </source>
</evidence>
<keyword evidence="6" id="KW-0677">Repeat</keyword>
<dbReference type="Gene3D" id="3.80.10.10">
    <property type="entry name" value="Ribonuclease Inhibitor"/>
    <property type="match status" value="2"/>
</dbReference>
<dbReference type="InterPro" id="IPR001611">
    <property type="entry name" value="Leu-rich_rpt"/>
</dbReference>
<evidence type="ECO:0000256" key="1">
    <source>
        <dbReference type="ARBA" id="ARBA00004167"/>
    </source>
</evidence>
<accession>A0A9W2YW27</accession>
<comment type="subcellular location">
    <subcellularLocation>
        <location evidence="1">Membrane</location>
        <topology evidence="1">Single-pass membrane protein</topology>
    </subcellularLocation>
</comment>